<dbReference type="KEGG" id="aten:116299879"/>
<feature type="transmembrane region" description="Helical" evidence="10">
    <location>
        <begin position="64"/>
        <end position="88"/>
    </location>
</feature>
<dbReference type="PROSITE" id="PS50262">
    <property type="entry name" value="G_PROTEIN_RECEP_F1_2"/>
    <property type="match status" value="1"/>
</dbReference>
<dbReference type="SUPFAM" id="SSF81321">
    <property type="entry name" value="Family A G protein-coupled receptor-like"/>
    <property type="match status" value="1"/>
</dbReference>
<feature type="transmembrane region" description="Helical" evidence="10">
    <location>
        <begin position="134"/>
        <end position="155"/>
    </location>
</feature>
<dbReference type="PANTHER" id="PTHR24246:SF27">
    <property type="entry name" value="ADENOSINE RECEPTOR, ISOFORM A"/>
    <property type="match status" value="1"/>
</dbReference>
<keyword evidence="9" id="KW-0807">Transducer</keyword>
<keyword evidence="3 10" id="KW-0812">Transmembrane</keyword>
<dbReference type="CDD" id="cd00637">
    <property type="entry name" value="7tm_classA_rhodopsin-like"/>
    <property type="match status" value="1"/>
</dbReference>
<evidence type="ECO:0000256" key="4">
    <source>
        <dbReference type="ARBA" id="ARBA00022989"/>
    </source>
</evidence>
<dbReference type="PRINTS" id="PR00237">
    <property type="entry name" value="GPCRRHODOPSN"/>
</dbReference>
<evidence type="ECO:0000259" key="11">
    <source>
        <dbReference type="PROSITE" id="PS50262"/>
    </source>
</evidence>
<dbReference type="Pfam" id="PF00001">
    <property type="entry name" value="7tm_1"/>
    <property type="match status" value="2"/>
</dbReference>
<evidence type="ECO:0000313" key="13">
    <source>
        <dbReference type="RefSeq" id="XP_031564456.1"/>
    </source>
</evidence>
<keyword evidence="12" id="KW-1185">Reference proteome</keyword>
<dbReference type="InParanoid" id="A0A6P8IB50"/>
<comment type="subcellular location">
    <subcellularLocation>
        <location evidence="1">Cell membrane</location>
        <topology evidence="1">Multi-pass membrane protein</topology>
    </subcellularLocation>
</comment>
<dbReference type="OrthoDB" id="5971811at2759"/>
<keyword evidence="4 10" id="KW-1133">Transmembrane helix</keyword>
<feature type="transmembrane region" description="Helical" evidence="10">
    <location>
        <begin position="161"/>
        <end position="184"/>
    </location>
</feature>
<sequence>MTKISNTSTAVNATIDTFALTNTEIIIWSAFVLFLDFLIIVVNLATIVTFVINKHLRRRSVYCLINLAVADMLFGVCSITHDVIYSLFDEFARVGYYLLLILIFSSLFSLVLVSLDRVYATFFPFQHRTTRLRMYIGVFTITWLLPSPFVLIHYYEDQDDILITTIVLLISLLIICASYSAIFIKVKIQAKRHQPNRQQTAAIQIRQKREQHLAMTLFIVCVLSLITWLPYLSILIRISLFGYDHDSLYRIFKTTTLIQNLNSLINPIIYVFRMRDFRKALSRLIISCSRDHQHLIGRHGNRD</sequence>
<feature type="domain" description="G-protein coupled receptors family 1 profile" evidence="11">
    <location>
        <begin position="42"/>
        <end position="270"/>
    </location>
</feature>
<evidence type="ECO:0000256" key="5">
    <source>
        <dbReference type="ARBA" id="ARBA00023040"/>
    </source>
</evidence>
<gene>
    <name evidence="13" type="primary">LOC116299879</name>
</gene>
<dbReference type="InterPro" id="IPR000276">
    <property type="entry name" value="GPCR_Rhodpsn"/>
</dbReference>
<evidence type="ECO:0000256" key="2">
    <source>
        <dbReference type="ARBA" id="ARBA00022475"/>
    </source>
</evidence>
<dbReference type="Proteomes" id="UP000515163">
    <property type="component" value="Unplaced"/>
</dbReference>
<accession>A0A6P8IB50</accession>
<dbReference type="GO" id="GO:0005886">
    <property type="term" value="C:plasma membrane"/>
    <property type="evidence" value="ECO:0007669"/>
    <property type="project" value="UniProtKB-SubCell"/>
</dbReference>
<keyword evidence="2" id="KW-1003">Cell membrane</keyword>
<name>A0A6P8IB50_ACTTE</name>
<feature type="transmembrane region" description="Helical" evidence="10">
    <location>
        <begin position="25"/>
        <end position="52"/>
    </location>
</feature>
<feature type="transmembrane region" description="Helical" evidence="10">
    <location>
        <begin position="94"/>
        <end position="113"/>
    </location>
</feature>
<dbReference type="AlphaFoldDB" id="A0A6P8IB50"/>
<feature type="transmembrane region" description="Helical" evidence="10">
    <location>
        <begin position="213"/>
        <end position="231"/>
    </location>
</feature>
<organism evidence="12 13">
    <name type="scientific">Actinia tenebrosa</name>
    <name type="common">Australian red waratah sea anemone</name>
    <dbReference type="NCBI Taxonomy" id="6105"/>
    <lineage>
        <taxon>Eukaryota</taxon>
        <taxon>Metazoa</taxon>
        <taxon>Cnidaria</taxon>
        <taxon>Anthozoa</taxon>
        <taxon>Hexacorallia</taxon>
        <taxon>Actiniaria</taxon>
        <taxon>Actiniidae</taxon>
        <taxon>Actinia</taxon>
    </lineage>
</organism>
<evidence type="ECO:0000256" key="6">
    <source>
        <dbReference type="ARBA" id="ARBA00023136"/>
    </source>
</evidence>
<feature type="transmembrane region" description="Helical" evidence="10">
    <location>
        <begin position="251"/>
        <end position="272"/>
    </location>
</feature>
<evidence type="ECO:0000256" key="10">
    <source>
        <dbReference type="SAM" id="Phobius"/>
    </source>
</evidence>
<keyword evidence="6 10" id="KW-0472">Membrane</keyword>
<keyword evidence="8" id="KW-0325">Glycoprotein</keyword>
<dbReference type="Gene3D" id="1.20.1070.10">
    <property type="entry name" value="Rhodopsin 7-helix transmembrane proteins"/>
    <property type="match status" value="1"/>
</dbReference>
<dbReference type="PANTHER" id="PTHR24246">
    <property type="entry name" value="OLFACTORY RECEPTOR AND ADENOSINE RECEPTOR"/>
    <property type="match status" value="1"/>
</dbReference>
<evidence type="ECO:0000256" key="9">
    <source>
        <dbReference type="ARBA" id="ARBA00023224"/>
    </source>
</evidence>
<keyword evidence="7" id="KW-0675">Receptor</keyword>
<dbReference type="RefSeq" id="XP_031564456.1">
    <property type="nucleotide sequence ID" value="XM_031708596.1"/>
</dbReference>
<dbReference type="SMART" id="SM01381">
    <property type="entry name" value="7TM_GPCR_Srsx"/>
    <property type="match status" value="1"/>
</dbReference>
<dbReference type="GO" id="GO:0004930">
    <property type="term" value="F:G protein-coupled receptor activity"/>
    <property type="evidence" value="ECO:0007669"/>
    <property type="project" value="UniProtKB-KW"/>
</dbReference>
<dbReference type="InterPro" id="IPR017452">
    <property type="entry name" value="GPCR_Rhodpsn_7TM"/>
</dbReference>
<evidence type="ECO:0000256" key="8">
    <source>
        <dbReference type="ARBA" id="ARBA00023180"/>
    </source>
</evidence>
<evidence type="ECO:0000256" key="1">
    <source>
        <dbReference type="ARBA" id="ARBA00004651"/>
    </source>
</evidence>
<evidence type="ECO:0000256" key="3">
    <source>
        <dbReference type="ARBA" id="ARBA00022692"/>
    </source>
</evidence>
<dbReference type="FunCoup" id="A0A6P8IB50">
    <property type="interactions" value="300"/>
</dbReference>
<evidence type="ECO:0000313" key="12">
    <source>
        <dbReference type="Proteomes" id="UP000515163"/>
    </source>
</evidence>
<evidence type="ECO:0000256" key="7">
    <source>
        <dbReference type="ARBA" id="ARBA00023170"/>
    </source>
</evidence>
<protein>
    <submittedName>
        <fullName evidence="13">Histamine H2 receptor-like</fullName>
    </submittedName>
</protein>
<proteinExistence type="predicted"/>
<reference evidence="13" key="1">
    <citation type="submission" date="2025-08" db="UniProtKB">
        <authorList>
            <consortium name="RefSeq"/>
        </authorList>
    </citation>
    <scope>IDENTIFICATION</scope>
    <source>
        <tissue evidence="13">Tentacle</tissue>
    </source>
</reference>
<keyword evidence="5" id="KW-0297">G-protein coupled receptor</keyword>
<dbReference type="GeneID" id="116299879"/>